<reference evidence="8 9" key="1">
    <citation type="submission" date="2018-09" db="EMBL/GenBank/DDBJ databases">
        <authorList>
            <person name="Wang F."/>
        </authorList>
    </citation>
    <scope>NUCLEOTIDE SEQUENCE [LARGE SCALE GENOMIC DNA]</scope>
    <source>
        <strain evidence="8 9">PLHSC7-2</strain>
    </source>
</reference>
<dbReference type="InterPro" id="IPR016181">
    <property type="entry name" value="Acyl_CoA_acyltransferase"/>
</dbReference>
<organism evidence="8 9">
    <name type="scientific">Motilimonas pumila</name>
    <dbReference type="NCBI Taxonomy" id="2303987"/>
    <lineage>
        <taxon>Bacteria</taxon>
        <taxon>Pseudomonadati</taxon>
        <taxon>Pseudomonadota</taxon>
        <taxon>Gammaproteobacteria</taxon>
        <taxon>Alteromonadales</taxon>
        <taxon>Alteromonadales genera incertae sedis</taxon>
        <taxon>Motilimonas</taxon>
    </lineage>
</organism>
<protein>
    <recommendedName>
        <fullName evidence="5 6">[Ribosomal protein bS18]-alanine N-acetyltransferase</fullName>
        <ecNumber evidence="5 6">2.3.1.266</ecNumber>
    </recommendedName>
</protein>
<evidence type="ECO:0000259" key="7">
    <source>
        <dbReference type="PROSITE" id="PS51186"/>
    </source>
</evidence>
<evidence type="ECO:0000256" key="2">
    <source>
        <dbReference type="ARBA" id="ARBA00022490"/>
    </source>
</evidence>
<dbReference type="PANTHER" id="PTHR43420:SF51">
    <property type="entry name" value="PEPTIDYL-LYSINE N-ACETYLTRANSFERASE YIAC"/>
    <property type="match status" value="1"/>
</dbReference>
<proteinExistence type="inferred from homology"/>
<feature type="binding site" evidence="5">
    <location>
        <begin position="63"/>
        <end position="65"/>
    </location>
    <ligand>
        <name>acetyl-CoA</name>
        <dbReference type="ChEBI" id="CHEBI:57288"/>
    </ligand>
</feature>
<dbReference type="InterPro" id="IPR006464">
    <property type="entry name" value="AcTrfase_RimI/Ard1"/>
</dbReference>
<keyword evidence="4 5" id="KW-0012">Acyltransferase</keyword>
<dbReference type="GO" id="GO:0008999">
    <property type="term" value="F:protein-N-terminal-alanine acetyltransferase activity"/>
    <property type="evidence" value="ECO:0007669"/>
    <property type="project" value="UniProtKB-UniRule"/>
</dbReference>
<feature type="domain" description="N-acetyltransferase" evidence="7">
    <location>
        <begin position="1"/>
        <end position="141"/>
    </location>
</feature>
<dbReference type="PROSITE" id="PS51186">
    <property type="entry name" value="GNAT"/>
    <property type="match status" value="1"/>
</dbReference>
<name>A0A418YL12_9GAMM</name>
<dbReference type="CDD" id="cd04301">
    <property type="entry name" value="NAT_SF"/>
    <property type="match status" value="1"/>
</dbReference>
<feature type="active site" description="Proton donor" evidence="5">
    <location>
        <position position="109"/>
    </location>
</feature>
<dbReference type="Proteomes" id="UP000283255">
    <property type="component" value="Unassembled WGS sequence"/>
</dbReference>
<reference evidence="8 9" key="2">
    <citation type="submission" date="2019-01" db="EMBL/GenBank/DDBJ databases">
        <title>Motilimonas pumilus sp. nov., isolated from the gut of sea cucumber (Apostichopus japonicus).</title>
        <authorList>
            <person name="Wang F.-Q."/>
            <person name="Ren L.-H."/>
            <person name="Lin Y.-W."/>
            <person name="Sun G.-H."/>
            <person name="Du Z.-J."/>
            <person name="Zhao J.-X."/>
            <person name="Liu X.-J."/>
            <person name="Liu L.-J."/>
        </authorList>
    </citation>
    <scope>NUCLEOTIDE SEQUENCE [LARGE SCALE GENOMIC DNA]</scope>
    <source>
        <strain evidence="8 9">PLHSC7-2</strain>
    </source>
</reference>
<dbReference type="SUPFAM" id="SSF55729">
    <property type="entry name" value="Acyl-CoA N-acyltransferases (Nat)"/>
    <property type="match status" value="1"/>
</dbReference>
<comment type="caution">
    <text evidence="5">Lacks conserved residue(s) required for the propagation of feature annotation.</text>
</comment>
<gene>
    <name evidence="5 8" type="primary">rimI</name>
    <name evidence="8" type="ORF">D1Z90_01805</name>
</gene>
<feature type="active site" description="Proton acceptor" evidence="5">
    <location>
        <position position="97"/>
    </location>
</feature>
<evidence type="ECO:0000256" key="3">
    <source>
        <dbReference type="ARBA" id="ARBA00022679"/>
    </source>
</evidence>
<dbReference type="InterPro" id="IPR000182">
    <property type="entry name" value="GNAT_dom"/>
</dbReference>
<dbReference type="NCBIfam" id="TIGR01575">
    <property type="entry name" value="rimI"/>
    <property type="match status" value="1"/>
</dbReference>
<keyword evidence="2 5" id="KW-0963">Cytoplasm</keyword>
<dbReference type="Gene3D" id="3.40.630.30">
    <property type="match status" value="1"/>
</dbReference>
<dbReference type="EMBL" id="QZCH01000001">
    <property type="protein sequence ID" value="RJG51672.1"/>
    <property type="molecule type" value="Genomic_DNA"/>
</dbReference>
<dbReference type="Pfam" id="PF00583">
    <property type="entry name" value="Acetyltransf_1"/>
    <property type="match status" value="1"/>
</dbReference>
<accession>A0A418YL12</accession>
<evidence type="ECO:0000256" key="6">
    <source>
        <dbReference type="RuleBase" id="RU363094"/>
    </source>
</evidence>
<feature type="binding site" evidence="5">
    <location>
        <position position="102"/>
    </location>
    <ligand>
        <name>acetyl-CoA</name>
        <dbReference type="ChEBI" id="CHEBI:57288"/>
    </ligand>
</feature>
<dbReference type="InterPro" id="IPR043690">
    <property type="entry name" value="RimI"/>
</dbReference>
<evidence type="ECO:0000313" key="9">
    <source>
        <dbReference type="Proteomes" id="UP000283255"/>
    </source>
</evidence>
<comment type="similarity">
    <text evidence="1 5 6">Belongs to the acetyltransferase family. RimI subfamily.</text>
</comment>
<dbReference type="HAMAP" id="MF_02210">
    <property type="entry name" value="RimI"/>
    <property type="match status" value="1"/>
</dbReference>
<evidence type="ECO:0000256" key="1">
    <source>
        <dbReference type="ARBA" id="ARBA00005395"/>
    </source>
</evidence>
<comment type="catalytic activity">
    <reaction evidence="5 6">
        <text>N-terminal L-alanyl-[ribosomal protein bS18] + acetyl-CoA = N-terminal N(alpha)-acetyl-L-alanyl-[ribosomal protein bS18] + CoA + H(+)</text>
        <dbReference type="Rhea" id="RHEA:43756"/>
        <dbReference type="Rhea" id="RHEA-COMP:10676"/>
        <dbReference type="Rhea" id="RHEA-COMP:10677"/>
        <dbReference type="ChEBI" id="CHEBI:15378"/>
        <dbReference type="ChEBI" id="CHEBI:57287"/>
        <dbReference type="ChEBI" id="CHEBI:57288"/>
        <dbReference type="ChEBI" id="CHEBI:64718"/>
        <dbReference type="ChEBI" id="CHEBI:83683"/>
        <dbReference type="EC" id="2.3.1.266"/>
    </reaction>
</comment>
<comment type="subcellular location">
    <subcellularLocation>
        <location evidence="5 6">Cytoplasm</location>
    </subcellularLocation>
</comment>
<evidence type="ECO:0000313" key="8">
    <source>
        <dbReference type="EMBL" id="RJG51672.1"/>
    </source>
</evidence>
<dbReference type="OrthoDB" id="9796919at2"/>
<dbReference type="PANTHER" id="PTHR43420">
    <property type="entry name" value="ACETYLTRANSFERASE"/>
    <property type="match status" value="1"/>
</dbReference>
<dbReference type="InterPro" id="IPR050680">
    <property type="entry name" value="YpeA/RimI_acetyltransf"/>
</dbReference>
<sequence>MCLDDIAKVHQVERLCHSHPWSVKLFASNFGQRYFNSVITYQEQIVGYMVASEAGGEVTLLNIAVHPEHQGKGLGKRLLELLKQQASHKQCDEIWLEVRVSNRVAITAYLGGGFVEVDRRKGYYPSADGREDAVIMCCYLDKEV</sequence>
<dbReference type="EC" id="2.3.1.266" evidence="5 6"/>
<keyword evidence="3 5" id="KW-0808">Transferase</keyword>
<dbReference type="GO" id="GO:0005737">
    <property type="term" value="C:cytoplasm"/>
    <property type="evidence" value="ECO:0007669"/>
    <property type="project" value="UniProtKB-SubCell"/>
</dbReference>
<evidence type="ECO:0000256" key="5">
    <source>
        <dbReference type="HAMAP-Rule" id="MF_02210"/>
    </source>
</evidence>
<comment type="caution">
    <text evidence="8">The sequence shown here is derived from an EMBL/GenBank/DDBJ whole genome shotgun (WGS) entry which is preliminary data.</text>
</comment>
<comment type="function">
    <text evidence="5 6">Acetylates the N-terminal alanine of ribosomal protein bS18.</text>
</comment>
<keyword evidence="9" id="KW-1185">Reference proteome</keyword>
<evidence type="ECO:0000256" key="4">
    <source>
        <dbReference type="ARBA" id="ARBA00023315"/>
    </source>
</evidence>
<dbReference type="AlphaFoldDB" id="A0A418YL12"/>